<dbReference type="PANTHER" id="PTHR12532:SF0">
    <property type="entry name" value="TRANSLATIONAL ACTIVATOR OF CYTOCHROME C OXIDASE 1"/>
    <property type="match status" value="1"/>
</dbReference>
<sequence>MIRLGALTLPTRRSFTSCLVNSAGHNKWSKIKQRKGANDAQKGVVFGKAARDIVMAVRNGGGTDPTKNLQLAAVLKRAKELDVPKENIEKALAKASQGKDQNGEAFVYEALAFNSVGLIIECATDNNNRTIHSLREILNDYGARAAPVKFMFQRVGYVTAHRIAQSAADTSQAEANELVELALSNGAIDFDNTTDSTESTPSFWFTCEPAQLQALASSVLEQFRETWDIGVREVRYIPLQDPPQDISDIRDDLKTLIEELEMNEDVLEVWSTVPHDT</sequence>
<comment type="caution">
    <text evidence="5">The sequence shown here is derived from an EMBL/GenBank/DDBJ whole genome shotgun (WGS) entry which is preliminary data.</text>
</comment>
<dbReference type="InterPro" id="IPR048300">
    <property type="entry name" value="TACO1_YebC-like_2nd/3rd_dom"/>
</dbReference>
<dbReference type="InterPro" id="IPR017856">
    <property type="entry name" value="Integrase-like_N"/>
</dbReference>
<dbReference type="Pfam" id="PF01709">
    <property type="entry name" value="Transcrip_reg"/>
    <property type="match status" value="1"/>
</dbReference>
<dbReference type="OrthoDB" id="2017544at2759"/>
<proteinExistence type="inferred from homology"/>
<dbReference type="Pfam" id="PF20772">
    <property type="entry name" value="TACO1_YebC_N"/>
    <property type="match status" value="1"/>
</dbReference>
<evidence type="ECO:0000256" key="1">
    <source>
        <dbReference type="ARBA" id="ARBA00004173"/>
    </source>
</evidence>
<evidence type="ECO:0000256" key="2">
    <source>
        <dbReference type="ARBA" id="ARBA00008724"/>
    </source>
</evidence>
<dbReference type="EMBL" id="BRPK01000002">
    <property type="protein sequence ID" value="GLB35322.1"/>
    <property type="molecule type" value="Genomic_DNA"/>
</dbReference>
<reference evidence="5" key="1">
    <citation type="submission" date="2022-07" db="EMBL/GenBank/DDBJ databases">
        <title>The genome of Lyophyllum shimeji provides insight into the initial evolution of ectomycorrhizal fungal genome.</title>
        <authorList>
            <person name="Kobayashi Y."/>
            <person name="Shibata T."/>
            <person name="Hirakawa H."/>
            <person name="Shigenobu S."/>
            <person name="Nishiyama T."/>
            <person name="Yamada A."/>
            <person name="Hasebe M."/>
            <person name="Kawaguchi M."/>
        </authorList>
    </citation>
    <scope>NUCLEOTIDE SEQUENCE</scope>
    <source>
        <strain evidence="5">AT787</strain>
    </source>
</reference>
<feature type="domain" description="TACO1/YebC-like N-terminal" evidence="4">
    <location>
        <begin position="26"/>
        <end position="97"/>
    </location>
</feature>
<gene>
    <name evidence="5" type="ORF">LshimejAT787_0208870</name>
</gene>
<comment type="similarity">
    <text evidence="2">Belongs to the TACO1 family.</text>
</comment>
<evidence type="ECO:0000259" key="4">
    <source>
        <dbReference type="Pfam" id="PF20772"/>
    </source>
</evidence>
<dbReference type="SUPFAM" id="SSF75625">
    <property type="entry name" value="YebC-like"/>
    <property type="match status" value="1"/>
</dbReference>
<keyword evidence="6" id="KW-1185">Reference proteome</keyword>
<comment type="subcellular location">
    <subcellularLocation>
        <location evidence="1">Mitochondrion</location>
    </subcellularLocation>
</comment>
<dbReference type="InterPro" id="IPR026564">
    <property type="entry name" value="Transcrip_reg_TACO1-like_dom3"/>
</dbReference>
<name>A0A9P3UJC0_LYOSH</name>
<dbReference type="GO" id="GO:0005739">
    <property type="term" value="C:mitochondrion"/>
    <property type="evidence" value="ECO:0007669"/>
    <property type="project" value="UniProtKB-SubCell"/>
</dbReference>
<protein>
    <submittedName>
        <fullName evidence="5">YebC-like protein</fullName>
    </submittedName>
</protein>
<dbReference type="PANTHER" id="PTHR12532">
    <property type="entry name" value="TRANSLATIONAL ACTIVATOR OF CYTOCHROME C OXIDASE 1"/>
    <property type="match status" value="1"/>
</dbReference>
<dbReference type="Proteomes" id="UP001063166">
    <property type="component" value="Unassembled WGS sequence"/>
</dbReference>
<evidence type="ECO:0000313" key="6">
    <source>
        <dbReference type="Proteomes" id="UP001063166"/>
    </source>
</evidence>
<feature type="domain" description="TACO1/YebC-like second and third" evidence="3">
    <location>
        <begin position="104"/>
        <end position="272"/>
    </location>
</feature>
<dbReference type="InterPro" id="IPR029072">
    <property type="entry name" value="YebC-like"/>
</dbReference>
<dbReference type="InterPro" id="IPR002876">
    <property type="entry name" value="Transcrip_reg_TACO1-like"/>
</dbReference>
<dbReference type="InterPro" id="IPR049083">
    <property type="entry name" value="TACO1_YebC_N"/>
</dbReference>
<evidence type="ECO:0000259" key="3">
    <source>
        <dbReference type="Pfam" id="PF01709"/>
    </source>
</evidence>
<accession>A0A9P3UJC0</accession>
<dbReference type="AlphaFoldDB" id="A0A9P3UJC0"/>
<organism evidence="5 6">
    <name type="scientific">Lyophyllum shimeji</name>
    <name type="common">Hon-shimeji</name>
    <name type="synonym">Tricholoma shimeji</name>
    <dbReference type="NCBI Taxonomy" id="47721"/>
    <lineage>
        <taxon>Eukaryota</taxon>
        <taxon>Fungi</taxon>
        <taxon>Dikarya</taxon>
        <taxon>Basidiomycota</taxon>
        <taxon>Agaricomycotina</taxon>
        <taxon>Agaricomycetes</taxon>
        <taxon>Agaricomycetidae</taxon>
        <taxon>Agaricales</taxon>
        <taxon>Tricholomatineae</taxon>
        <taxon>Lyophyllaceae</taxon>
        <taxon>Lyophyllum</taxon>
    </lineage>
</organism>
<dbReference type="Gene3D" id="1.10.10.200">
    <property type="match status" value="1"/>
</dbReference>
<dbReference type="FunFam" id="1.10.10.200:FF:000002">
    <property type="entry name" value="Probable transcriptional regulatory protein CLM62_37755"/>
    <property type="match status" value="1"/>
</dbReference>
<evidence type="ECO:0000313" key="5">
    <source>
        <dbReference type="EMBL" id="GLB35322.1"/>
    </source>
</evidence>
<dbReference type="Gene3D" id="3.30.70.980">
    <property type="match status" value="2"/>
</dbReference>